<dbReference type="Pfam" id="PF18651">
    <property type="entry name" value="CshA_NR2"/>
    <property type="match status" value="1"/>
</dbReference>
<organism evidence="3 4">
    <name type="scientific">Terrimonas rubra</name>
    <dbReference type="NCBI Taxonomy" id="1035890"/>
    <lineage>
        <taxon>Bacteria</taxon>
        <taxon>Pseudomonadati</taxon>
        <taxon>Bacteroidota</taxon>
        <taxon>Chitinophagia</taxon>
        <taxon>Chitinophagales</taxon>
        <taxon>Chitinophagaceae</taxon>
        <taxon>Terrimonas</taxon>
    </lineage>
</organism>
<sequence>MRCFFLLICTLLCTLSLKSQYATLGTGVLKNQIWWFDWNGTNITDGTSKSFSTPDGLNITISFSNVTNGNQLSPNVMNTWSGAVLHLLYNFSDPNIKPALFRSDAAGGVSNIAFTMTISATRNGNPSPFTFVAADAEASNQFEITTLTTSGSNWSVLEFFKNSSQITNPLSGCNTNTAVLKETYGNAVATGQNPILATNATNAGSLVITTRLNSTVQGGMAMAFGIFAPVDRGDLPDSYGFAEHKLSYTNINGCNYTAPLPSMQQDTRLKIGMVTGDADNTQTLNDNTEGTDEDALNTFPAYDGSGSYTINLPVGNTTGANAYLSAWFDHNRDGNFTANERVISTVTNNSTSASLTWTGLPQYLPNGSINDFAFRFRISSDQTSVLNATGLCPDGEVEDYLTTLTYPILNVTPLFTAPDTVCVNNPISIQNQSTNASSYYWNFCVGDVTVPPAGTNLGNPGGNLRTPVFMDYVYDNGSYYGFVINHNPGGLIRLNFGNSLLNTPTSTDLGNFGGMIPNSGEGIQVVKNEGRWYAIIVAGFDGVGMPPRILKVDFGTNLNNPAPVATNWGNIGNMSQALDLVLFQHNGNWHGLTINGENNTLTRFDFTNSFNAVPTAVNLGNIGGLQYPAGCYAVNDNGEWKVFVTNAGSNNINGPANYSLTRLDFGSNLTNTPVGVNLGSLGGILQHPRDLTIIKTCDQAVGYLINGRNGYNQLIKLDFNKDLNSVPVPTVIGNTGGLSFPHSISKIFRIENDLYSFITNANNSTLTRLQFPGCNNATIPSTTIQNPPPFTYNQPGTYNISLTVDDGLPTQASYCKPVVVLAPPAKNPIQQLTICPGQTITLQKNLPSNITYTWSTGETTSAIDVTTTGVYWVDMTRFGCTTRDTFNVVSETADFSFVQDVCSPLQVTFVNETPQTTGIAWDFGNGNTNNTDNTTTILYNNTGSYTVKMDVITANGCTLSIQKELIIDIIVDSLIINRDTTLCENSTLQLNSLPALSYCWFPATGLSATNIANPVAVNPAVPTTYYLHAQRPGNNLITNGDFSQGNTGFSSSYTFNANSGLNEGVYTVSNNVRVWHPNFSACADHTGNNGNMMLVNGAAVPNTVVWSQEITVKPNTNYVFSAWLQSLIASNPANLQFSINGIPLGNDLNASTTTCQWQQFYTTWNAGDHTSAVIAIINKNTGTSGNDFALDDLSFAEVIIYRDSVTLQTEIPVVNASVADATICENDDTELNATGALTYSWTPAATLNNSQLVNPIASPKTTTTYTVTGTTSFGCTATDQVTVQVNPAPVISSITPDTVICKNTSLPLVVNSNGSGFAWTNAATLNDPTIYNPVATPVQNSTKYIVTVTDAINCSSKDSVTLTWRPDPVFTINGAQTICDRDTVSLIASGGERFNWQPATSLNNQSMASPKAFPNTTTTYFVTITDTVCNNVANLQTTVTVNPVPVVTAIKDNDLDCSFGSSQLTAQGAIRYNWAPATGLNRTNIANPVASPITPMQYVVTGYNRYGCADTDTLQLDILTTNKGDNLMPNAFTPNNDGHNDCYGIKYWGVIERVEFSIYNRWGQRVFYTNQVGGCWDGNFKGVQQASGAYVYTVNAVTNCGTISRKGTFVLIR</sequence>
<dbReference type="Pfam" id="PF13585">
    <property type="entry name" value="CHU_C"/>
    <property type="match status" value="1"/>
</dbReference>
<dbReference type="EMBL" id="JBHUOZ010000003">
    <property type="protein sequence ID" value="MFD2920049.1"/>
    <property type="molecule type" value="Genomic_DNA"/>
</dbReference>
<protein>
    <submittedName>
        <fullName evidence="3">CshA/CshB family fibrillar adhesin-related protein</fullName>
    </submittedName>
</protein>
<dbReference type="Pfam" id="PF20009">
    <property type="entry name" value="GEVED"/>
    <property type="match status" value="1"/>
</dbReference>
<dbReference type="InterPro" id="IPR035986">
    <property type="entry name" value="PKD_dom_sf"/>
</dbReference>
<accession>A0ABW6A4N9</accession>
<name>A0ABW6A4N9_9BACT</name>
<dbReference type="RefSeq" id="WP_386097892.1">
    <property type="nucleotide sequence ID" value="NZ_JBHUOZ010000003.1"/>
</dbReference>
<feature type="domain" description="PKD" evidence="2">
    <location>
        <begin position="913"/>
        <end position="974"/>
    </location>
</feature>
<dbReference type="InterPro" id="IPR026341">
    <property type="entry name" value="T9SS_type_B"/>
</dbReference>
<dbReference type="InterPro" id="IPR000601">
    <property type="entry name" value="PKD_dom"/>
</dbReference>
<dbReference type="InterPro" id="IPR040683">
    <property type="entry name" value="CshA_NR2"/>
</dbReference>
<dbReference type="Gene3D" id="2.60.120.260">
    <property type="entry name" value="Galactose-binding domain-like"/>
    <property type="match status" value="1"/>
</dbReference>
<evidence type="ECO:0000313" key="3">
    <source>
        <dbReference type="EMBL" id="MFD2920049.1"/>
    </source>
</evidence>
<feature type="chain" id="PRO_5046480472" evidence="1">
    <location>
        <begin position="22"/>
        <end position="1613"/>
    </location>
</feature>
<dbReference type="Gene3D" id="2.60.40.10">
    <property type="entry name" value="Immunoglobulins"/>
    <property type="match status" value="1"/>
</dbReference>
<evidence type="ECO:0000313" key="4">
    <source>
        <dbReference type="Proteomes" id="UP001597511"/>
    </source>
</evidence>
<dbReference type="PROSITE" id="PS50093">
    <property type="entry name" value="PKD"/>
    <property type="match status" value="1"/>
</dbReference>
<keyword evidence="4" id="KW-1185">Reference proteome</keyword>
<gene>
    <name evidence="3" type="ORF">ACFS6H_10040</name>
</gene>
<evidence type="ECO:0000256" key="1">
    <source>
        <dbReference type="SAM" id="SignalP"/>
    </source>
</evidence>
<proteinExistence type="predicted"/>
<evidence type="ECO:0000259" key="2">
    <source>
        <dbReference type="PROSITE" id="PS50093"/>
    </source>
</evidence>
<dbReference type="Proteomes" id="UP001597511">
    <property type="component" value="Unassembled WGS sequence"/>
</dbReference>
<comment type="caution">
    <text evidence="3">The sequence shown here is derived from an EMBL/GenBank/DDBJ whole genome shotgun (WGS) entry which is preliminary data.</text>
</comment>
<dbReference type="NCBIfam" id="TIGR04131">
    <property type="entry name" value="Bac_Flav_CTERM"/>
    <property type="match status" value="1"/>
</dbReference>
<keyword evidence="1" id="KW-0732">Signal</keyword>
<dbReference type="SUPFAM" id="SSF49299">
    <property type="entry name" value="PKD domain"/>
    <property type="match status" value="2"/>
</dbReference>
<feature type="signal peptide" evidence="1">
    <location>
        <begin position="1"/>
        <end position="21"/>
    </location>
</feature>
<dbReference type="InterPro" id="IPR013783">
    <property type="entry name" value="Ig-like_fold"/>
</dbReference>
<dbReference type="InterPro" id="IPR045474">
    <property type="entry name" value="GEVED"/>
</dbReference>
<reference evidence="4" key="1">
    <citation type="journal article" date="2019" name="Int. J. Syst. Evol. Microbiol.">
        <title>The Global Catalogue of Microorganisms (GCM) 10K type strain sequencing project: providing services to taxonomists for standard genome sequencing and annotation.</title>
        <authorList>
            <consortium name="The Broad Institute Genomics Platform"/>
            <consortium name="The Broad Institute Genome Sequencing Center for Infectious Disease"/>
            <person name="Wu L."/>
            <person name="Ma J."/>
        </authorList>
    </citation>
    <scope>NUCLEOTIDE SEQUENCE [LARGE SCALE GENOMIC DNA]</scope>
    <source>
        <strain evidence="4">KCTC 23299</strain>
    </source>
</reference>